<dbReference type="Pfam" id="PF00636">
    <property type="entry name" value="Ribonuclease_3"/>
    <property type="match status" value="1"/>
</dbReference>
<dbReference type="InterPro" id="IPR000999">
    <property type="entry name" value="RNase_III_dom"/>
</dbReference>
<dbReference type="SUPFAM" id="SSF69065">
    <property type="entry name" value="RNase III domain-like"/>
    <property type="match status" value="1"/>
</dbReference>
<evidence type="ECO:0000313" key="3">
    <source>
        <dbReference type="Proteomes" id="UP000559027"/>
    </source>
</evidence>
<dbReference type="CDD" id="cd00593">
    <property type="entry name" value="RIBOc"/>
    <property type="match status" value="1"/>
</dbReference>
<sequence length="452" mass="51822">MPNSFLSYLNDRNNWTHPRHTLPRLNWERLTQARNGRLGTPGNNDFLEFVGDRIVNLMCALFVAETSFSPDQQVPTFNLKIVGRLVTNNSTLGRLAYQLHLEEFAELDDSEAQKVADWNTQAPWPPPKVLADLFEAHIGAVYEEYGWDFTKDWLSTLLRPLIEKANEDYLKNALAPPRYPYQWTYVTHERLTSPTIEVRFYDFLESRATSLASTAEPTLLLLPKDTKFIFGVYGDILIDSGTVEIAAHLVKFWVCEICMTLYPHNRDALYRAPHLISSITLLVTNAWTFGYLGSILKLASHFDPKDPDFSIHGNLLKSSSTRNFDNDNRNGTLRGKLAQALYAIIGWFYLQDNKLAEQWGIRWLIPLVVRAYDLIAQKPGFKPTFPYGVDETNPYIRVLVEMGRGPEVPLVTTQDELEEYLTAIVLGGKETRGRVFLTREDAKRIFNRRQSL</sequence>
<gene>
    <name evidence="2" type="ORF">D9756_008709</name>
</gene>
<dbReference type="EMBL" id="JAACJO010000014">
    <property type="protein sequence ID" value="KAF5350530.1"/>
    <property type="molecule type" value="Genomic_DNA"/>
</dbReference>
<keyword evidence="3" id="KW-1185">Reference proteome</keyword>
<dbReference type="SMART" id="SM00535">
    <property type="entry name" value="RIBOc"/>
    <property type="match status" value="1"/>
</dbReference>
<reference evidence="2 3" key="1">
    <citation type="journal article" date="2020" name="ISME J.">
        <title>Uncovering the hidden diversity of litter-decomposition mechanisms in mushroom-forming fungi.</title>
        <authorList>
            <person name="Floudas D."/>
            <person name="Bentzer J."/>
            <person name="Ahren D."/>
            <person name="Johansson T."/>
            <person name="Persson P."/>
            <person name="Tunlid A."/>
        </authorList>
    </citation>
    <scope>NUCLEOTIDE SEQUENCE [LARGE SCALE GENOMIC DNA]</scope>
    <source>
        <strain evidence="2 3">CBS 146.42</strain>
    </source>
</reference>
<dbReference type="InterPro" id="IPR036389">
    <property type="entry name" value="RNase_III_sf"/>
</dbReference>
<dbReference type="GO" id="GO:0004525">
    <property type="term" value="F:ribonuclease III activity"/>
    <property type="evidence" value="ECO:0007669"/>
    <property type="project" value="InterPro"/>
</dbReference>
<organism evidence="2 3">
    <name type="scientific">Leucocoprinus leucothites</name>
    <dbReference type="NCBI Taxonomy" id="201217"/>
    <lineage>
        <taxon>Eukaryota</taxon>
        <taxon>Fungi</taxon>
        <taxon>Dikarya</taxon>
        <taxon>Basidiomycota</taxon>
        <taxon>Agaricomycotina</taxon>
        <taxon>Agaricomycetes</taxon>
        <taxon>Agaricomycetidae</taxon>
        <taxon>Agaricales</taxon>
        <taxon>Agaricineae</taxon>
        <taxon>Agaricaceae</taxon>
        <taxon>Leucocoprinus</taxon>
    </lineage>
</organism>
<dbReference type="GO" id="GO:0006396">
    <property type="term" value="P:RNA processing"/>
    <property type="evidence" value="ECO:0007669"/>
    <property type="project" value="InterPro"/>
</dbReference>
<proteinExistence type="predicted"/>
<dbReference type="AlphaFoldDB" id="A0A8H5FUS1"/>
<evidence type="ECO:0000259" key="1">
    <source>
        <dbReference type="PROSITE" id="PS50142"/>
    </source>
</evidence>
<dbReference type="PROSITE" id="PS50142">
    <property type="entry name" value="RNASE_3_2"/>
    <property type="match status" value="1"/>
</dbReference>
<comment type="caution">
    <text evidence="2">The sequence shown here is derived from an EMBL/GenBank/DDBJ whole genome shotgun (WGS) entry which is preliminary data.</text>
</comment>
<evidence type="ECO:0000313" key="2">
    <source>
        <dbReference type="EMBL" id="KAF5350530.1"/>
    </source>
</evidence>
<dbReference type="Proteomes" id="UP000559027">
    <property type="component" value="Unassembled WGS sequence"/>
</dbReference>
<protein>
    <recommendedName>
        <fullName evidence="1">RNase III domain-containing protein</fullName>
    </recommendedName>
</protein>
<accession>A0A8H5FUS1</accession>
<dbReference type="OrthoDB" id="2392202at2759"/>
<name>A0A8H5FUS1_9AGAR</name>
<dbReference type="Gene3D" id="1.10.1520.10">
    <property type="entry name" value="Ribonuclease III domain"/>
    <property type="match status" value="1"/>
</dbReference>
<feature type="domain" description="RNase III" evidence="1">
    <location>
        <begin position="6"/>
        <end position="146"/>
    </location>
</feature>